<keyword evidence="1" id="KW-1133">Transmembrane helix</keyword>
<dbReference type="OrthoDB" id="175771at2"/>
<sequence>MNQYEKIYKRTLACMLSLFIGGMFSINILTSNKLFSDSENRNLEQLPKFSIQNLLEKQYTPSYEKYISDQFAFRDFWISMKSDIDRTIGKKENNGVYIGKSGFLLQKFNKPEDQDVKSKIEAINVFHLANPNVQQHIMLVPTAISILENKLPNYVSQVNEVTYIDKVKKSLNKEINFIDVYPILSSKKNEYIYYKTDHHWTTKGAYYAYLELSKNMKFTPNPIESFNIKNITNSFYGSLYSKAGFRHIDPDSIEIYEPMEAIKYKVEYVDEDKTSRSLYEMNNIKKKDKYTVFFNGNHPLVKITTENTNGKKLLVVKDSYANALLPFLLSHFSEIHIIDLRYYNDNLNMFIQKNKIDQMLLLYNANTFFEDSSITDLSE</sequence>
<dbReference type="Proteomes" id="UP000037326">
    <property type="component" value="Unassembled WGS sequence"/>
</dbReference>
<keyword evidence="1" id="KW-0472">Membrane</keyword>
<dbReference type="AlphaFoldDB" id="A0A0K9FDB7"/>
<gene>
    <name evidence="2" type="ORF">ACZ11_08250</name>
</gene>
<evidence type="ECO:0000313" key="2">
    <source>
        <dbReference type="EMBL" id="KMY32136.1"/>
    </source>
</evidence>
<dbReference type="EMBL" id="LFXJ01000005">
    <property type="protein sequence ID" value="KMY32136.1"/>
    <property type="molecule type" value="Genomic_DNA"/>
</dbReference>
<keyword evidence="1" id="KW-0812">Transmembrane</keyword>
<dbReference type="GeneID" id="96598254"/>
<comment type="caution">
    <text evidence="2">The sequence shown here is derived from an EMBL/GenBank/DDBJ whole genome shotgun (WGS) entry which is preliminary data.</text>
</comment>
<name>A0A0K9FDB7_9BACI</name>
<dbReference type="Pfam" id="PF14286">
    <property type="entry name" value="DHHW"/>
    <property type="match status" value="1"/>
</dbReference>
<evidence type="ECO:0000256" key="1">
    <source>
        <dbReference type="SAM" id="Phobius"/>
    </source>
</evidence>
<proteinExistence type="predicted"/>
<dbReference type="PATRIC" id="fig|582475.4.peg.1182"/>
<dbReference type="InterPro" id="IPR025945">
    <property type="entry name" value="DHHW"/>
</dbReference>
<evidence type="ECO:0000313" key="3">
    <source>
        <dbReference type="Proteomes" id="UP000037326"/>
    </source>
</evidence>
<organism evidence="2 3">
    <name type="scientific">Lysinibacillus xylanilyticus</name>
    <dbReference type="NCBI Taxonomy" id="582475"/>
    <lineage>
        <taxon>Bacteria</taxon>
        <taxon>Bacillati</taxon>
        <taxon>Bacillota</taxon>
        <taxon>Bacilli</taxon>
        <taxon>Bacillales</taxon>
        <taxon>Bacillaceae</taxon>
        <taxon>Lysinibacillus</taxon>
    </lineage>
</organism>
<reference evidence="3" key="1">
    <citation type="submission" date="2015-07" db="EMBL/GenBank/DDBJ databases">
        <authorList>
            <consortium name="Consortium for Microbial Forensics and Genomics (microFORGE)"/>
            <person name="Knight B.M."/>
            <person name="Roberts D.P."/>
            <person name="Lin D."/>
            <person name="Hari K."/>
            <person name="Fletcher J."/>
            <person name="Melcher U."/>
            <person name="Blagden T."/>
            <person name="Winegar R.A."/>
        </authorList>
    </citation>
    <scope>NUCLEOTIDE SEQUENCE [LARGE SCALE GENOMIC DNA]</scope>
    <source>
        <strain evidence="3">DSM 23493</strain>
    </source>
</reference>
<evidence type="ECO:0008006" key="4">
    <source>
        <dbReference type="Google" id="ProtNLM"/>
    </source>
</evidence>
<feature type="transmembrane region" description="Helical" evidence="1">
    <location>
        <begin position="12"/>
        <end position="30"/>
    </location>
</feature>
<accession>A0A0K9FDB7</accession>
<protein>
    <recommendedName>
        <fullName evidence="4">DHHW protein</fullName>
    </recommendedName>
</protein>
<dbReference type="RefSeq" id="WP_049665216.1">
    <property type="nucleotide sequence ID" value="NZ_LFXJ01000005.1"/>
</dbReference>